<name>A0A8S5QKA5_9CAUD</name>
<evidence type="ECO:0000259" key="10">
    <source>
        <dbReference type="PROSITE" id="PS51900"/>
    </source>
</evidence>
<evidence type="ECO:0000256" key="6">
    <source>
        <dbReference type="ARBA" id="ARBA00023172"/>
    </source>
</evidence>
<dbReference type="Pfam" id="PF00589">
    <property type="entry name" value="Phage_integrase"/>
    <property type="match status" value="1"/>
</dbReference>
<keyword evidence="7" id="KW-1160">Virus entry into host cell</keyword>
<protein>
    <recommendedName>
        <fullName evidence="2">Integrase</fullName>
    </recommendedName>
</protein>
<dbReference type="InterPro" id="IPR057084">
    <property type="entry name" value="Int_N"/>
</dbReference>
<dbReference type="PANTHER" id="PTHR30349:SF93">
    <property type="entry name" value="FELS-2 PROPHAGE PROTEIN"/>
    <property type="match status" value="1"/>
</dbReference>
<dbReference type="InterPro" id="IPR013762">
    <property type="entry name" value="Integrase-like_cat_sf"/>
</dbReference>
<proteinExistence type="inferred from homology"/>
<dbReference type="SUPFAM" id="SSF56349">
    <property type="entry name" value="DNA breaking-rejoining enzymes"/>
    <property type="match status" value="1"/>
</dbReference>
<evidence type="ECO:0000256" key="2">
    <source>
        <dbReference type="ARBA" id="ARBA00016082"/>
    </source>
</evidence>
<keyword evidence="5 8" id="KW-0238">DNA-binding</keyword>
<sequence>MTITKKDNGKYMVDVRPAGRSGKRVRRSFSTKSEAVTFERWIIASANNKEWLEKPADRRRLSELIELWWKNHGQTLTDCKNRLWILNASCARLNNPRITQLTAQLFAEYRTKRRAEGIAPKTLNNEQRYLKSVFSKLKELDLFWDNNPMTGLAELKLTESEQGYFTDEQIRTVLTELTGDNKLIAKLCLSTGARWSEGAKLTRQRLVNGMVTFTKTKNGKSRSVPIGKELEMELMQRIEVHDKQLIFPDASYQTARKVIKGAVPDLPDGQATHAFRHTFASHFMANGGNILVLQRVLGHHKIQQTMTYAHFAPDHLFDAVTLNPLATMKI</sequence>
<dbReference type="PROSITE" id="PS51900">
    <property type="entry name" value="CB"/>
    <property type="match status" value="1"/>
</dbReference>
<dbReference type="CDD" id="cd00796">
    <property type="entry name" value="INT_Rci_Hp1_C"/>
    <property type="match status" value="1"/>
</dbReference>
<dbReference type="EMBL" id="BK015676">
    <property type="protein sequence ID" value="DAE19496.1"/>
    <property type="molecule type" value="Genomic_DNA"/>
</dbReference>
<reference evidence="11" key="1">
    <citation type="journal article" date="2021" name="Proc. Natl. Acad. Sci. U.S.A.">
        <title>A Catalog of Tens of Thousands of Viruses from Human Metagenomes Reveals Hidden Associations with Chronic Diseases.</title>
        <authorList>
            <person name="Tisza M.J."/>
            <person name="Buck C.B."/>
        </authorList>
    </citation>
    <scope>NUCLEOTIDE SEQUENCE</scope>
    <source>
        <strain evidence="11">Ctitt1</strain>
    </source>
</reference>
<dbReference type="InterPro" id="IPR002104">
    <property type="entry name" value="Integrase_catalytic"/>
</dbReference>
<dbReference type="InterPro" id="IPR050090">
    <property type="entry name" value="Tyrosine_recombinase_XerCD"/>
</dbReference>
<comment type="similarity">
    <text evidence="1">Belongs to the 'phage' integrase family.</text>
</comment>
<dbReference type="GO" id="GO:0016787">
    <property type="term" value="F:hydrolase activity"/>
    <property type="evidence" value="ECO:0007669"/>
    <property type="project" value="UniProtKB-KW"/>
</dbReference>
<dbReference type="Gene3D" id="1.10.443.10">
    <property type="entry name" value="Intergrase catalytic core"/>
    <property type="match status" value="1"/>
</dbReference>
<evidence type="ECO:0000256" key="5">
    <source>
        <dbReference type="ARBA" id="ARBA00023125"/>
    </source>
</evidence>
<feature type="domain" description="Tyr recombinase" evidence="9">
    <location>
        <begin position="160"/>
        <end position="321"/>
    </location>
</feature>
<dbReference type="GO" id="GO:0044826">
    <property type="term" value="P:viral genome integration into host DNA"/>
    <property type="evidence" value="ECO:0007669"/>
    <property type="project" value="UniProtKB-KW"/>
</dbReference>
<dbReference type="GO" id="GO:0006310">
    <property type="term" value="P:DNA recombination"/>
    <property type="evidence" value="ECO:0007669"/>
    <property type="project" value="UniProtKB-KW"/>
</dbReference>
<evidence type="ECO:0000256" key="1">
    <source>
        <dbReference type="ARBA" id="ARBA00008857"/>
    </source>
</evidence>
<evidence type="ECO:0000256" key="4">
    <source>
        <dbReference type="ARBA" id="ARBA00022801"/>
    </source>
</evidence>
<dbReference type="GO" id="GO:0075713">
    <property type="term" value="P:establishment of integrated proviral latency"/>
    <property type="evidence" value="ECO:0007669"/>
    <property type="project" value="UniProtKB-KW"/>
</dbReference>
<evidence type="ECO:0000259" key="9">
    <source>
        <dbReference type="PROSITE" id="PS51898"/>
    </source>
</evidence>
<dbReference type="Pfam" id="PF24624">
    <property type="entry name" value="Int_N"/>
    <property type="match status" value="1"/>
</dbReference>
<dbReference type="GO" id="GO:0015074">
    <property type="term" value="P:DNA integration"/>
    <property type="evidence" value="ECO:0007669"/>
    <property type="project" value="InterPro"/>
</dbReference>
<evidence type="ECO:0000256" key="8">
    <source>
        <dbReference type="PROSITE-ProRule" id="PRU01248"/>
    </source>
</evidence>
<keyword evidence="3" id="KW-0808">Transferase</keyword>
<dbReference type="PANTHER" id="PTHR30349">
    <property type="entry name" value="PHAGE INTEGRASE-RELATED"/>
    <property type="match status" value="1"/>
</dbReference>
<evidence type="ECO:0000256" key="3">
    <source>
        <dbReference type="ARBA" id="ARBA00022679"/>
    </source>
</evidence>
<evidence type="ECO:0000313" key="11">
    <source>
        <dbReference type="EMBL" id="DAE19496.1"/>
    </source>
</evidence>
<dbReference type="GO" id="GO:0003677">
    <property type="term" value="F:DNA binding"/>
    <property type="evidence" value="ECO:0007669"/>
    <property type="project" value="UniProtKB-UniRule"/>
</dbReference>
<dbReference type="PROSITE" id="PS51898">
    <property type="entry name" value="TYR_RECOMBINASE"/>
    <property type="match status" value="1"/>
</dbReference>
<keyword evidence="6" id="KW-0233">DNA recombination</keyword>
<accession>A0A8S5QKA5</accession>
<keyword evidence="4" id="KW-0378">Hydrolase</keyword>
<dbReference type="InterPro" id="IPR011010">
    <property type="entry name" value="DNA_brk_join_enz"/>
</dbReference>
<dbReference type="InterPro" id="IPR044068">
    <property type="entry name" value="CB"/>
</dbReference>
<evidence type="ECO:0000256" key="7">
    <source>
        <dbReference type="ARBA" id="ARBA00023195"/>
    </source>
</evidence>
<keyword evidence="7" id="KW-0229">DNA integration</keyword>
<dbReference type="GO" id="GO:0016740">
    <property type="term" value="F:transferase activity"/>
    <property type="evidence" value="ECO:0007669"/>
    <property type="project" value="UniProtKB-KW"/>
</dbReference>
<feature type="domain" description="Core-binding (CB)" evidence="10">
    <location>
        <begin position="59"/>
        <end position="138"/>
    </location>
</feature>
<organism evidence="11">
    <name type="scientific">Myoviridae sp. ctitt1</name>
    <dbReference type="NCBI Taxonomy" id="2825157"/>
    <lineage>
        <taxon>Viruses</taxon>
        <taxon>Duplodnaviria</taxon>
        <taxon>Heunggongvirae</taxon>
        <taxon>Uroviricota</taxon>
        <taxon>Caudoviricetes</taxon>
    </lineage>
</organism>
<keyword evidence="7" id="KW-1179">Viral genome integration</keyword>